<evidence type="ECO:0000259" key="1">
    <source>
        <dbReference type="SMART" id="SM01205"/>
    </source>
</evidence>
<keyword evidence="3" id="KW-1185">Reference proteome</keyword>
<comment type="caution">
    <text evidence="2">The sequence shown here is derived from an EMBL/GenBank/DDBJ whole genome shotgun (WGS) entry which is preliminary data.</text>
</comment>
<sequence>MHARNDPREIQMYYKQFYLKNVADGQYTKKREEMAKICQIASVLYDVLRTVVPVDRVDDETRRFAKEVEKMKEQFEHYNILRLYAVGVKPAIMELPEIKAALRAIHVEGLPVPRVHNTFNVPDDIPQERGKPVNDVLDWLSSHFGFQVPIGCNRQQLELIYISLYLLIWGEASNIRFMPECLCYIFHNMANEVYGILSNIALQFL</sequence>
<dbReference type="EMBL" id="JBBPBN010000103">
    <property type="protein sequence ID" value="KAK8979204.1"/>
    <property type="molecule type" value="Genomic_DNA"/>
</dbReference>
<evidence type="ECO:0000313" key="2">
    <source>
        <dbReference type="EMBL" id="KAK8979204.1"/>
    </source>
</evidence>
<name>A0ABR2NSR6_9ROSI</name>
<reference evidence="2 3" key="1">
    <citation type="journal article" date="2024" name="G3 (Bethesda)">
        <title>Genome assembly of Hibiscus sabdariffa L. provides insights into metabolisms of medicinal natural products.</title>
        <authorList>
            <person name="Kim T."/>
        </authorList>
    </citation>
    <scope>NUCLEOTIDE SEQUENCE [LARGE SCALE GENOMIC DNA]</scope>
    <source>
        <strain evidence="2">TK-2024</strain>
        <tissue evidence="2">Old leaves</tissue>
    </source>
</reference>
<dbReference type="Pfam" id="PF14288">
    <property type="entry name" value="FKS1_dom1"/>
    <property type="match status" value="1"/>
</dbReference>
<evidence type="ECO:0000313" key="3">
    <source>
        <dbReference type="Proteomes" id="UP001396334"/>
    </source>
</evidence>
<dbReference type="SMART" id="SM01205">
    <property type="entry name" value="FKS1_dom1"/>
    <property type="match status" value="1"/>
</dbReference>
<gene>
    <name evidence="2" type="ORF">V6N11_009412</name>
</gene>
<dbReference type="Proteomes" id="UP001396334">
    <property type="component" value="Unassembled WGS sequence"/>
</dbReference>
<proteinExistence type="predicted"/>
<accession>A0ABR2NSR6</accession>
<feature type="domain" description="1,3-beta-glucan synthase component FKS1-like" evidence="1">
    <location>
        <begin position="156"/>
        <end position="205"/>
    </location>
</feature>
<dbReference type="PANTHER" id="PTHR12741">
    <property type="entry name" value="LYST-INTERACTING PROTEIN LIP5 DOPAMINE RESPONSIVE PROTEIN DRG-1"/>
    <property type="match status" value="1"/>
</dbReference>
<dbReference type="PANTHER" id="PTHR12741:SF16">
    <property type="entry name" value="CALLOSE SYNTHASE 7"/>
    <property type="match status" value="1"/>
</dbReference>
<protein>
    <recommendedName>
        <fullName evidence="1">1,3-beta-glucan synthase component FKS1-like domain-containing protein</fullName>
    </recommendedName>
</protein>
<organism evidence="2 3">
    <name type="scientific">Hibiscus sabdariffa</name>
    <name type="common">roselle</name>
    <dbReference type="NCBI Taxonomy" id="183260"/>
    <lineage>
        <taxon>Eukaryota</taxon>
        <taxon>Viridiplantae</taxon>
        <taxon>Streptophyta</taxon>
        <taxon>Embryophyta</taxon>
        <taxon>Tracheophyta</taxon>
        <taxon>Spermatophyta</taxon>
        <taxon>Magnoliopsida</taxon>
        <taxon>eudicotyledons</taxon>
        <taxon>Gunneridae</taxon>
        <taxon>Pentapetalae</taxon>
        <taxon>rosids</taxon>
        <taxon>malvids</taxon>
        <taxon>Malvales</taxon>
        <taxon>Malvaceae</taxon>
        <taxon>Malvoideae</taxon>
        <taxon>Hibiscus</taxon>
    </lineage>
</organism>
<dbReference type="InterPro" id="IPR026899">
    <property type="entry name" value="FKS1-like_dom1"/>
</dbReference>